<evidence type="ECO:0000256" key="1">
    <source>
        <dbReference type="SAM" id="Phobius"/>
    </source>
</evidence>
<sequence>MSAPARSVPLPRRRTAAAPALAAGLVAGTLDIAFATAFWALRGVPPLRVPQGVAAGLLGPVAVAGGAATATLGLALHYLIATAMAAAYFAAARHLPPLRERPLAAGALYGLCLYATMTGLVVPLSAAPLPAADAAWTVASVCAHVLLVGLPIAGLARRWVRPAVPP</sequence>
<dbReference type="EMBL" id="RKQN01000005">
    <property type="protein sequence ID" value="RPE75520.1"/>
    <property type="molecule type" value="Genomic_DNA"/>
</dbReference>
<feature type="transmembrane region" description="Helical" evidence="1">
    <location>
        <begin position="61"/>
        <end position="91"/>
    </location>
</feature>
<dbReference type="AlphaFoldDB" id="A0A3N4VP26"/>
<reference evidence="2 3" key="1">
    <citation type="submission" date="2018-11" db="EMBL/GenBank/DDBJ databases">
        <title>Genomic Encyclopedia of Type Strains, Phase IV (KMG-IV): sequencing the most valuable type-strain genomes for metagenomic binning, comparative biology and taxonomic classification.</title>
        <authorList>
            <person name="Goeker M."/>
        </authorList>
    </citation>
    <scope>NUCLEOTIDE SEQUENCE [LARGE SCALE GENOMIC DNA]</scope>
    <source>
        <strain evidence="2 3">DSM 25623</strain>
    </source>
</reference>
<dbReference type="Proteomes" id="UP000269708">
    <property type="component" value="Unassembled WGS sequence"/>
</dbReference>
<dbReference type="RefSeq" id="WP_123771282.1">
    <property type="nucleotide sequence ID" value="NZ_RKQN01000005.1"/>
</dbReference>
<evidence type="ECO:0000313" key="3">
    <source>
        <dbReference type="Proteomes" id="UP000269708"/>
    </source>
</evidence>
<name>A0A3N4VP26_9GAMM</name>
<accession>A0A3N4VP26</accession>
<keyword evidence="1" id="KW-0472">Membrane</keyword>
<feature type="transmembrane region" description="Helical" evidence="1">
    <location>
        <begin position="20"/>
        <end position="41"/>
    </location>
</feature>
<organism evidence="2 3">
    <name type="scientific">Vulcaniibacterium tengchongense</name>
    <dbReference type="NCBI Taxonomy" id="1273429"/>
    <lineage>
        <taxon>Bacteria</taxon>
        <taxon>Pseudomonadati</taxon>
        <taxon>Pseudomonadota</taxon>
        <taxon>Gammaproteobacteria</taxon>
        <taxon>Lysobacterales</taxon>
        <taxon>Lysobacteraceae</taxon>
        <taxon>Vulcaniibacterium</taxon>
    </lineage>
</organism>
<gene>
    <name evidence="2" type="ORF">EDC50_2965</name>
</gene>
<evidence type="ECO:0000313" key="2">
    <source>
        <dbReference type="EMBL" id="RPE75520.1"/>
    </source>
</evidence>
<protein>
    <submittedName>
        <fullName evidence="2">Uncharacterized protein</fullName>
    </submittedName>
</protein>
<keyword evidence="1" id="KW-0812">Transmembrane</keyword>
<keyword evidence="1" id="KW-1133">Transmembrane helix</keyword>
<proteinExistence type="predicted"/>
<feature type="transmembrane region" description="Helical" evidence="1">
    <location>
        <begin position="134"/>
        <end position="156"/>
    </location>
</feature>
<comment type="caution">
    <text evidence="2">The sequence shown here is derived from an EMBL/GenBank/DDBJ whole genome shotgun (WGS) entry which is preliminary data.</text>
</comment>
<keyword evidence="3" id="KW-1185">Reference proteome</keyword>
<feature type="transmembrane region" description="Helical" evidence="1">
    <location>
        <begin position="103"/>
        <end position="122"/>
    </location>
</feature>